<dbReference type="InterPro" id="IPR017441">
    <property type="entry name" value="Protein_kinase_ATP_BS"/>
</dbReference>
<dbReference type="PROSITE" id="PS00107">
    <property type="entry name" value="PROTEIN_KINASE_ATP"/>
    <property type="match status" value="1"/>
</dbReference>
<keyword evidence="11" id="KW-1185">Reference proteome</keyword>
<dbReference type="InterPro" id="IPR011009">
    <property type="entry name" value="Kinase-like_dom_sf"/>
</dbReference>
<dbReference type="PANTHER" id="PTHR43289:SF6">
    <property type="entry name" value="SERINE_THREONINE-PROTEIN KINASE NEKL-3"/>
    <property type="match status" value="1"/>
</dbReference>
<keyword evidence="5" id="KW-0418">Kinase</keyword>
<evidence type="ECO:0000256" key="8">
    <source>
        <dbReference type="SAM" id="MobiDB-lite"/>
    </source>
</evidence>
<evidence type="ECO:0000256" key="5">
    <source>
        <dbReference type="ARBA" id="ARBA00022777"/>
    </source>
</evidence>
<evidence type="ECO:0000256" key="7">
    <source>
        <dbReference type="PROSITE-ProRule" id="PRU10141"/>
    </source>
</evidence>
<dbReference type="PANTHER" id="PTHR43289">
    <property type="entry name" value="MITOGEN-ACTIVATED PROTEIN KINASE KINASE KINASE 20-RELATED"/>
    <property type="match status" value="1"/>
</dbReference>
<comment type="caution">
    <text evidence="10">The sequence shown here is derived from an EMBL/GenBank/DDBJ whole genome shotgun (WGS) entry which is preliminary data.</text>
</comment>
<reference evidence="10" key="1">
    <citation type="journal article" date="2014" name="Int. J. Syst. Evol. Microbiol.">
        <title>Complete genome sequence of Corynebacterium casei LMG S-19264T (=DSM 44701T), isolated from a smear-ripened cheese.</title>
        <authorList>
            <consortium name="US DOE Joint Genome Institute (JGI-PGF)"/>
            <person name="Walter F."/>
            <person name="Albersmeier A."/>
            <person name="Kalinowski J."/>
            <person name="Ruckert C."/>
        </authorList>
    </citation>
    <scope>NUCLEOTIDE SEQUENCE</scope>
    <source>
        <strain evidence="10">JCM 4646</strain>
    </source>
</reference>
<reference evidence="10" key="2">
    <citation type="submission" date="2020-09" db="EMBL/GenBank/DDBJ databases">
        <authorList>
            <person name="Sun Q."/>
            <person name="Ohkuma M."/>
        </authorList>
    </citation>
    <scope>NUCLEOTIDE SEQUENCE</scope>
    <source>
        <strain evidence="10">JCM 4646</strain>
    </source>
</reference>
<keyword evidence="4 7" id="KW-0547">Nucleotide-binding</keyword>
<protein>
    <recommendedName>
        <fullName evidence="1">non-specific serine/threonine protein kinase</fullName>
        <ecNumber evidence="1">2.7.11.1</ecNumber>
    </recommendedName>
</protein>
<accession>A0A919FAS6</accession>
<dbReference type="Pfam" id="PF00069">
    <property type="entry name" value="Pkinase"/>
    <property type="match status" value="1"/>
</dbReference>
<feature type="compositionally biased region" description="Low complexity" evidence="8">
    <location>
        <begin position="94"/>
        <end position="122"/>
    </location>
</feature>
<dbReference type="GO" id="GO:0005524">
    <property type="term" value="F:ATP binding"/>
    <property type="evidence" value="ECO:0007669"/>
    <property type="project" value="UniProtKB-UniRule"/>
</dbReference>
<organism evidence="10 11">
    <name type="scientific">Kitasatospora indigofera</name>
    <dbReference type="NCBI Taxonomy" id="67307"/>
    <lineage>
        <taxon>Bacteria</taxon>
        <taxon>Bacillati</taxon>
        <taxon>Actinomycetota</taxon>
        <taxon>Actinomycetes</taxon>
        <taxon>Kitasatosporales</taxon>
        <taxon>Streptomycetaceae</taxon>
        <taxon>Kitasatospora</taxon>
    </lineage>
</organism>
<evidence type="ECO:0000256" key="6">
    <source>
        <dbReference type="ARBA" id="ARBA00022840"/>
    </source>
</evidence>
<keyword evidence="6 7" id="KW-0067">ATP-binding</keyword>
<dbReference type="RefSeq" id="WP_190208790.1">
    <property type="nucleotide sequence ID" value="NZ_BNBO01000001.1"/>
</dbReference>
<dbReference type="GeneID" id="95350754"/>
<feature type="domain" description="Protein kinase" evidence="9">
    <location>
        <begin position="11"/>
        <end position="128"/>
    </location>
</feature>
<keyword evidence="2" id="KW-0723">Serine/threonine-protein kinase</keyword>
<dbReference type="EMBL" id="BNBO01000001">
    <property type="protein sequence ID" value="GHH59206.1"/>
    <property type="molecule type" value="Genomic_DNA"/>
</dbReference>
<dbReference type="GO" id="GO:0004674">
    <property type="term" value="F:protein serine/threonine kinase activity"/>
    <property type="evidence" value="ECO:0007669"/>
    <property type="project" value="UniProtKB-KW"/>
</dbReference>
<evidence type="ECO:0000256" key="1">
    <source>
        <dbReference type="ARBA" id="ARBA00012513"/>
    </source>
</evidence>
<evidence type="ECO:0000313" key="10">
    <source>
        <dbReference type="EMBL" id="GHH59206.1"/>
    </source>
</evidence>
<dbReference type="AlphaFoldDB" id="A0A919FAS6"/>
<evidence type="ECO:0000256" key="2">
    <source>
        <dbReference type="ARBA" id="ARBA00022527"/>
    </source>
</evidence>
<evidence type="ECO:0000256" key="4">
    <source>
        <dbReference type="ARBA" id="ARBA00022741"/>
    </source>
</evidence>
<sequence>MKPGDVIAGRYELVNPLGRGGMGEVWAGRDRDLRRTVALKLLMTGEDGATDLPARFAREAVAAARINHPNVITLYERGVHEDVLHLAMEKVDGSTLTSASSSTGRPATSTRSPRSSTTSIRPSPNPSG</sequence>
<gene>
    <name evidence="10" type="ORF">GCM10018781_01970</name>
</gene>
<dbReference type="SUPFAM" id="SSF56112">
    <property type="entry name" value="Protein kinase-like (PK-like)"/>
    <property type="match status" value="1"/>
</dbReference>
<dbReference type="Proteomes" id="UP000617734">
    <property type="component" value="Unassembled WGS sequence"/>
</dbReference>
<keyword evidence="3" id="KW-0808">Transferase</keyword>
<name>A0A919FAS6_9ACTN</name>
<dbReference type="PROSITE" id="PS50011">
    <property type="entry name" value="PROTEIN_KINASE_DOM"/>
    <property type="match status" value="1"/>
</dbReference>
<feature type="binding site" evidence="7">
    <location>
        <position position="40"/>
    </location>
    <ligand>
        <name>ATP</name>
        <dbReference type="ChEBI" id="CHEBI:30616"/>
    </ligand>
</feature>
<feature type="region of interest" description="Disordered" evidence="8">
    <location>
        <begin position="93"/>
        <end position="128"/>
    </location>
</feature>
<evidence type="ECO:0000256" key="3">
    <source>
        <dbReference type="ARBA" id="ARBA00022679"/>
    </source>
</evidence>
<dbReference type="Gene3D" id="3.30.200.20">
    <property type="entry name" value="Phosphorylase Kinase, domain 1"/>
    <property type="match status" value="1"/>
</dbReference>
<evidence type="ECO:0000259" key="9">
    <source>
        <dbReference type="PROSITE" id="PS50011"/>
    </source>
</evidence>
<evidence type="ECO:0000313" key="11">
    <source>
        <dbReference type="Proteomes" id="UP000617734"/>
    </source>
</evidence>
<dbReference type="InterPro" id="IPR000719">
    <property type="entry name" value="Prot_kinase_dom"/>
</dbReference>
<proteinExistence type="predicted"/>
<dbReference type="EC" id="2.7.11.1" evidence="1"/>